<feature type="transmembrane region" description="Helical" evidence="7">
    <location>
        <begin position="137"/>
        <end position="155"/>
    </location>
</feature>
<protein>
    <submittedName>
        <fullName evidence="9">Peptide/nickel transport system permease protein</fullName>
    </submittedName>
</protein>
<evidence type="ECO:0000256" key="4">
    <source>
        <dbReference type="ARBA" id="ARBA00022692"/>
    </source>
</evidence>
<feature type="transmembrane region" description="Helical" evidence="7">
    <location>
        <begin position="12"/>
        <end position="33"/>
    </location>
</feature>
<proteinExistence type="inferred from homology"/>
<feature type="transmembrane region" description="Helical" evidence="7">
    <location>
        <begin position="194"/>
        <end position="219"/>
    </location>
</feature>
<keyword evidence="6 7" id="KW-0472">Membrane</keyword>
<evidence type="ECO:0000256" key="5">
    <source>
        <dbReference type="ARBA" id="ARBA00022989"/>
    </source>
</evidence>
<evidence type="ECO:0000256" key="3">
    <source>
        <dbReference type="ARBA" id="ARBA00022475"/>
    </source>
</evidence>
<dbReference type="InterPro" id="IPR050366">
    <property type="entry name" value="BP-dependent_transpt_permease"/>
</dbReference>
<reference evidence="9 10" key="2">
    <citation type="submission" date="2024-11" db="EMBL/GenBank/DDBJ databases">
        <title>Using genomics to understand microbial adaptation to soil warming.</title>
        <authorList>
            <person name="Deangelis K.M. PhD."/>
        </authorList>
    </citation>
    <scope>NUCLEOTIDE SEQUENCE [LARGE SCALE GENOMIC DNA]</scope>
    <source>
        <strain evidence="9 10">GAS97</strain>
    </source>
</reference>
<dbReference type="InterPro" id="IPR000515">
    <property type="entry name" value="MetI-like"/>
</dbReference>
<evidence type="ECO:0000256" key="2">
    <source>
        <dbReference type="ARBA" id="ARBA00022448"/>
    </source>
</evidence>
<organism evidence="9 10">
    <name type="scientific">Caballeronia udeis</name>
    <dbReference type="NCBI Taxonomy" id="1232866"/>
    <lineage>
        <taxon>Bacteria</taxon>
        <taxon>Pseudomonadati</taxon>
        <taxon>Pseudomonadota</taxon>
        <taxon>Betaproteobacteria</taxon>
        <taxon>Burkholderiales</taxon>
        <taxon>Burkholderiaceae</taxon>
        <taxon>Caballeronia</taxon>
    </lineage>
</organism>
<dbReference type="PANTHER" id="PTHR43386">
    <property type="entry name" value="OLIGOPEPTIDE TRANSPORT SYSTEM PERMEASE PROTEIN APPC"/>
    <property type="match status" value="1"/>
</dbReference>
<evidence type="ECO:0000313" key="9">
    <source>
        <dbReference type="EMBL" id="MFK4448782.1"/>
    </source>
</evidence>
<feature type="domain" description="ABC transmembrane type-1" evidence="8">
    <location>
        <begin position="73"/>
        <end position="262"/>
    </location>
</feature>
<keyword evidence="2 7" id="KW-0813">Transport</keyword>
<dbReference type="RefSeq" id="WP_404615335.1">
    <property type="nucleotide sequence ID" value="NZ_JBIYDN010000061.1"/>
</dbReference>
<dbReference type="PANTHER" id="PTHR43386:SF25">
    <property type="entry name" value="PEPTIDE ABC TRANSPORTER PERMEASE PROTEIN"/>
    <property type="match status" value="1"/>
</dbReference>
<dbReference type="Pfam" id="PF00528">
    <property type="entry name" value="BPD_transp_1"/>
    <property type="match status" value="1"/>
</dbReference>
<accession>A0ABW8N410</accession>
<dbReference type="InterPro" id="IPR035906">
    <property type="entry name" value="MetI-like_sf"/>
</dbReference>
<dbReference type="Gene3D" id="1.10.3720.10">
    <property type="entry name" value="MetI-like"/>
    <property type="match status" value="1"/>
</dbReference>
<dbReference type="PROSITE" id="PS50928">
    <property type="entry name" value="ABC_TM1"/>
    <property type="match status" value="1"/>
</dbReference>
<comment type="caution">
    <text evidence="9">The sequence shown here is derived from an EMBL/GenBank/DDBJ whole genome shotgun (WGS) entry which is preliminary data.</text>
</comment>
<gene>
    <name evidence="9" type="ORF">ABH943_008826</name>
</gene>
<dbReference type="SUPFAM" id="SSF161098">
    <property type="entry name" value="MetI-like"/>
    <property type="match status" value="1"/>
</dbReference>
<dbReference type="EMBL" id="JBIYDN010000061">
    <property type="protein sequence ID" value="MFK4448782.1"/>
    <property type="molecule type" value="Genomic_DNA"/>
</dbReference>
<evidence type="ECO:0000256" key="1">
    <source>
        <dbReference type="ARBA" id="ARBA00004651"/>
    </source>
</evidence>
<feature type="transmembrane region" description="Helical" evidence="7">
    <location>
        <begin position="78"/>
        <end position="101"/>
    </location>
</feature>
<name>A0ABW8N410_9BURK</name>
<evidence type="ECO:0000256" key="6">
    <source>
        <dbReference type="ARBA" id="ARBA00023136"/>
    </source>
</evidence>
<keyword evidence="3" id="KW-1003">Cell membrane</keyword>
<reference evidence="9 10" key="1">
    <citation type="submission" date="2024-10" db="EMBL/GenBank/DDBJ databases">
        <authorList>
            <person name="Deangelis K."/>
            <person name="Huntemann M."/>
            <person name="Clum A."/>
            <person name="Wang J."/>
            <person name="Palaniappan K."/>
            <person name="Ritter S."/>
            <person name="Chen I.-M."/>
            <person name="Stamatis D."/>
            <person name="Reddy T."/>
            <person name="O'Malley R."/>
            <person name="Daum C."/>
            <person name="Ng V."/>
            <person name="Ivanova N."/>
            <person name="Kyrpides N."/>
            <person name="Woyke T."/>
        </authorList>
    </citation>
    <scope>NUCLEOTIDE SEQUENCE [LARGE SCALE GENOMIC DNA]</scope>
    <source>
        <strain evidence="9 10">GAS97</strain>
    </source>
</reference>
<sequence>MPSSPKRARRANLVIGAVLVGLLLLIAVVNLVYTPYGPLDVNIHARYAPPSLQHWFGTDEFGRDVLSRIMSGAGVSTTVSVCSVLFALIAGTSIGAVCGYAGGWSDRLAAMLIDALMAFPGLLLALGIMTVVGPSKWGVVVALGLAYTPSVSRIARGAALSLRQRDFVVASRTMGNSGAWTLLRHVLPHCVAPLLVFSTSLFGSALLAESALSFLGLGVPAPEPTWGGMLADGRTAIDQAIWVVLFPGAAISLALFGINLFGDGVRDLLDPRMKGGM</sequence>
<feature type="transmembrane region" description="Helical" evidence="7">
    <location>
        <begin position="239"/>
        <end position="262"/>
    </location>
</feature>
<comment type="subcellular location">
    <subcellularLocation>
        <location evidence="1 7">Cell membrane</location>
        <topology evidence="1 7">Multi-pass membrane protein</topology>
    </subcellularLocation>
</comment>
<dbReference type="CDD" id="cd06261">
    <property type="entry name" value="TM_PBP2"/>
    <property type="match status" value="1"/>
</dbReference>
<feature type="transmembrane region" description="Helical" evidence="7">
    <location>
        <begin position="108"/>
        <end position="131"/>
    </location>
</feature>
<keyword evidence="10" id="KW-1185">Reference proteome</keyword>
<keyword evidence="4 7" id="KW-0812">Transmembrane</keyword>
<evidence type="ECO:0000313" key="10">
    <source>
        <dbReference type="Proteomes" id="UP001620514"/>
    </source>
</evidence>
<keyword evidence="5 7" id="KW-1133">Transmembrane helix</keyword>
<dbReference type="Proteomes" id="UP001620514">
    <property type="component" value="Unassembled WGS sequence"/>
</dbReference>
<evidence type="ECO:0000256" key="7">
    <source>
        <dbReference type="RuleBase" id="RU363032"/>
    </source>
</evidence>
<evidence type="ECO:0000259" key="8">
    <source>
        <dbReference type="PROSITE" id="PS50928"/>
    </source>
</evidence>
<comment type="similarity">
    <text evidence="7">Belongs to the binding-protein-dependent transport system permease family.</text>
</comment>